<accession>A0A7S0NAH2</accession>
<dbReference type="AlphaFoldDB" id="A0A7S0NAH2"/>
<protein>
    <recommendedName>
        <fullName evidence="4">Fe-S cluster assembly protein SufD</fullName>
    </recommendedName>
</protein>
<sequence>MSIMASHTLSSKATTCASASTGVGATAAALPIRRLVSGKEAALASTFALGAGSTQLKRLTMKGQCRSVSRNKHMTVATATMKVEAKDSWISKALEVCAPGSTGDAVSAVQTSAVEYLKSIDLPNTRTEAYRFTDLLPLVKAQLVVPSEATDISLENYALEQADKSRIVLVDGIFRADLSDLSGLPAGVTVGPLSAVSAPASTLGKQSAEFGSVFAQLNTACMADAVVVVVEDGVQCAAPLHVLVLSSAGPTAESTAASHPRLLVAAGTGASIEVVEEFGGAAAASSGAYFTNAVAEIVLAEEASVKHSVVQSQTAGAIHMKATFVQQAANSSYALTEASTGSQLARHDIKISQQGAATSTTMRAFLCAGKNQLLDTHSSLVLDHPNGTSDQLHKCIAAAPTARAVFDGNVKVNKLAQKTDAQQMSRNLLLCPRATVNVKPNLQIIADDVKCTHGCTVSDLEDEELFYFQARGIDPDTARSMLVFSFGQEVVQGLEYKDLRGRVEQRVKQTLDSATN</sequence>
<dbReference type="GO" id="GO:0016226">
    <property type="term" value="P:iron-sulfur cluster assembly"/>
    <property type="evidence" value="ECO:0007669"/>
    <property type="project" value="InterPro"/>
</dbReference>
<dbReference type="PANTHER" id="PTHR43575:SF1">
    <property type="entry name" value="PROTEIN ABCI7, CHLOROPLASTIC"/>
    <property type="match status" value="1"/>
</dbReference>
<proteinExistence type="predicted"/>
<evidence type="ECO:0000259" key="2">
    <source>
        <dbReference type="Pfam" id="PF19295"/>
    </source>
</evidence>
<evidence type="ECO:0000259" key="1">
    <source>
        <dbReference type="Pfam" id="PF01458"/>
    </source>
</evidence>
<feature type="domain" description="SUF system FeS cluster assembly SufBD N-terminal" evidence="2">
    <location>
        <begin position="104"/>
        <end position="241"/>
    </location>
</feature>
<evidence type="ECO:0008006" key="4">
    <source>
        <dbReference type="Google" id="ProtNLM"/>
    </source>
</evidence>
<dbReference type="EMBL" id="HBFA01014186">
    <property type="protein sequence ID" value="CAD8662968.1"/>
    <property type="molecule type" value="Transcribed_RNA"/>
</dbReference>
<dbReference type="NCBIfam" id="TIGR01981">
    <property type="entry name" value="sufD"/>
    <property type="match status" value="1"/>
</dbReference>
<name>A0A7S0NAH2_9CHLO</name>
<dbReference type="InterPro" id="IPR011542">
    <property type="entry name" value="SUF_FeS_clus_asmbl_SufD"/>
</dbReference>
<dbReference type="Pfam" id="PF19295">
    <property type="entry name" value="SufBD_N"/>
    <property type="match status" value="1"/>
</dbReference>
<dbReference type="InterPro" id="IPR000825">
    <property type="entry name" value="SUF_FeS_clus_asmbl_SufBD_core"/>
</dbReference>
<dbReference type="Pfam" id="PF01458">
    <property type="entry name" value="SUFBD_core"/>
    <property type="match status" value="1"/>
</dbReference>
<dbReference type="SUPFAM" id="SSF101960">
    <property type="entry name" value="Stabilizer of iron transporter SufD"/>
    <property type="match status" value="1"/>
</dbReference>
<dbReference type="InterPro" id="IPR055346">
    <property type="entry name" value="Fe-S_cluster_assembly_SufBD"/>
</dbReference>
<evidence type="ECO:0000313" key="3">
    <source>
        <dbReference type="EMBL" id="CAD8662968.1"/>
    </source>
</evidence>
<dbReference type="PANTHER" id="PTHR43575">
    <property type="entry name" value="PROTEIN ABCI7, CHLOROPLASTIC"/>
    <property type="match status" value="1"/>
</dbReference>
<dbReference type="InterPro" id="IPR037284">
    <property type="entry name" value="SUF_FeS_clus_asmbl_SufBD_sf"/>
</dbReference>
<feature type="domain" description="SUF system FeS cluster assembly SufBD core" evidence="1">
    <location>
        <begin position="254"/>
        <end position="486"/>
    </location>
</feature>
<organism evidence="3">
    <name type="scientific">Pyramimonas obovata</name>
    <dbReference type="NCBI Taxonomy" id="1411642"/>
    <lineage>
        <taxon>Eukaryota</taxon>
        <taxon>Viridiplantae</taxon>
        <taxon>Chlorophyta</taxon>
        <taxon>Pyramimonadophyceae</taxon>
        <taxon>Pyramimonadales</taxon>
        <taxon>Pyramimonadaceae</taxon>
        <taxon>Pyramimonas</taxon>
        <taxon>Pyramimonas incertae sedis</taxon>
    </lineage>
</organism>
<dbReference type="InterPro" id="IPR045595">
    <property type="entry name" value="SufBD_N"/>
</dbReference>
<gene>
    <name evidence="3" type="ORF">POBO1169_LOCUS7359</name>
</gene>
<reference evidence="3" key="1">
    <citation type="submission" date="2021-01" db="EMBL/GenBank/DDBJ databases">
        <authorList>
            <person name="Corre E."/>
            <person name="Pelletier E."/>
            <person name="Niang G."/>
            <person name="Scheremetjew M."/>
            <person name="Finn R."/>
            <person name="Kale V."/>
            <person name="Holt S."/>
            <person name="Cochrane G."/>
            <person name="Meng A."/>
            <person name="Brown T."/>
            <person name="Cohen L."/>
        </authorList>
    </citation>
    <scope>NUCLEOTIDE SEQUENCE</scope>
    <source>
        <strain evidence="3">CCMP722</strain>
    </source>
</reference>